<feature type="domain" description="Metallo-beta-lactamase" evidence="1">
    <location>
        <begin position="72"/>
        <end position="262"/>
    </location>
</feature>
<dbReference type="RefSeq" id="WP_344699111.1">
    <property type="nucleotide sequence ID" value="NZ_BAABBM010000001.1"/>
</dbReference>
<organism evidence="2 3">
    <name type="scientific">Sphingomonas limnosediminicola</name>
    <dbReference type="NCBI Taxonomy" id="940133"/>
    <lineage>
        <taxon>Bacteria</taxon>
        <taxon>Pseudomonadati</taxon>
        <taxon>Pseudomonadota</taxon>
        <taxon>Alphaproteobacteria</taxon>
        <taxon>Sphingomonadales</taxon>
        <taxon>Sphingomonadaceae</taxon>
        <taxon>Sphingomonas</taxon>
    </lineage>
</organism>
<dbReference type="NCBIfam" id="NF033105">
    <property type="entry name" value="bla_subclass_B3"/>
    <property type="match status" value="1"/>
</dbReference>
<dbReference type="PANTHER" id="PTHR42951">
    <property type="entry name" value="METALLO-BETA-LACTAMASE DOMAIN-CONTAINING"/>
    <property type="match status" value="1"/>
</dbReference>
<evidence type="ECO:0000313" key="3">
    <source>
        <dbReference type="Proteomes" id="UP001500827"/>
    </source>
</evidence>
<accession>A0ABP7LDM6</accession>
<dbReference type="InterPro" id="IPR050855">
    <property type="entry name" value="NDM-1-like"/>
</dbReference>
<dbReference type="InterPro" id="IPR001279">
    <property type="entry name" value="Metallo-B-lactamas"/>
</dbReference>
<dbReference type="SUPFAM" id="SSF56281">
    <property type="entry name" value="Metallo-hydrolase/oxidoreductase"/>
    <property type="match status" value="1"/>
</dbReference>
<protein>
    <recommendedName>
        <fullName evidence="1">Metallo-beta-lactamase domain-containing protein</fullName>
    </recommendedName>
</protein>
<sequence length="306" mass="32846">MFASLALLVAAQFPTNIVVPLGKAPRQVEQPIAPIEIAGPAYDEACRGSDDWEKPAPPVRIFGNTYFVGTCGISSILITSPQGHILIDGGTEADADLIARNIQDLGFRLRDVRVLLQSHEHFDHVGGIARLQQLTGAEVLASAAAAPVLRTGVAGRDDPQFGINKPFPPSHVDRVIRDGEMVRVGDSILIAVTTPGHTPGALTWHWGSCDGGICRQIVYADSLSPVSRDDYRFSDHAAYLQAYRASIAKVTGLDCDILITPHPSASSMPDRFAGRAPLENRNACRDYAAGLTKKLDDRLAKEAAAH</sequence>
<evidence type="ECO:0000259" key="1">
    <source>
        <dbReference type="SMART" id="SM00849"/>
    </source>
</evidence>
<dbReference type="CDD" id="cd16315">
    <property type="entry name" value="EVM-1-like_MBL-B3"/>
    <property type="match status" value="1"/>
</dbReference>
<keyword evidence="3" id="KW-1185">Reference proteome</keyword>
<dbReference type="InterPro" id="IPR036866">
    <property type="entry name" value="RibonucZ/Hydroxyglut_hydro"/>
</dbReference>
<dbReference type="NCBIfam" id="NF012229">
    <property type="entry name" value="bla_class_B_core"/>
    <property type="match status" value="1"/>
</dbReference>
<dbReference type="Pfam" id="PF00753">
    <property type="entry name" value="Lactamase_B"/>
    <property type="match status" value="1"/>
</dbReference>
<dbReference type="Gene3D" id="3.60.15.10">
    <property type="entry name" value="Ribonuclease Z/Hydroxyacylglutathione hydrolase-like"/>
    <property type="match status" value="1"/>
</dbReference>
<dbReference type="PANTHER" id="PTHR42951:SF17">
    <property type="entry name" value="METALLO-BETA-LACTAMASE DOMAIN-CONTAINING PROTEIN"/>
    <property type="match status" value="1"/>
</dbReference>
<dbReference type="Proteomes" id="UP001500827">
    <property type="component" value="Unassembled WGS sequence"/>
</dbReference>
<reference evidence="3" key="1">
    <citation type="journal article" date="2019" name="Int. J. Syst. Evol. Microbiol.">
        <title>The Global Catalogue of Microorganisms (GCM) 10K type strain sequencing project: providing services to taxonomists for standard genome sequencing and annotation.</title>
        <authorList>
            <consortium name="The Broad Institute Genomics Platform"/>
            <consortium name="The Broad Institute Genome Sequencing Center for Infectious Disease"/>
            <person name="Wu L."/>
            <person name="Ma J."/>
        </authorList>
    </citation>
    <scope>NUCLEOTIDE SEQUENCE [LARGE SCALE GENOMIC DNA]</scope>
    <source>
        <strain evidence="3">JCM 17543</strain>
    </source>
</reference>
<name>A0ABP7LDM6_9SPHN</name>
<evidence type="ECO:0000313" key="2">
    <source>
        <dbReference type="EMBL" id="GAA3897453.1"/>
    </source>
</evidence>
<dbReference type="SMART" id="SM00849">
    <property type="entry name" value="Lactamase_B"/>
    <property type="match status" value="1"/>
</dbReference>
<dbReference type="EMBL" id="BAABBM010000001">
    <property type="protein sequence ID" value="GAA3897453.1"/>
    <property type="molecule type" value="Genomic_DNA"/>
</dbReference>
<comment type="caution">
    <text evidence="2">The sequence shown here is derived from an EMBL/GenBank/DDBJ whole genome shotgun (WGS) entry which is preliminary data.</text>
</comment>
<proteinExistence type="predicted"/>
<gene>
    <name evidence="2" type="ORF">GCM10022276_15550</name>
</gene>